<proteinExistence type="predicted"/>
<dbReference type="InterPro" id="IPR044023">
    <property type="entry name" value="Ig_7"/>
</dbReference>
<evidence type="ECO:0000313" key="3">
    <source>
        <dbReference type="Proteomes" id="UP000002215"/>
    </source>
</evidence>
<dbReference type="Gene3D" id="2.60.40.10">
    <property type="entry name" value="Immunoglobulins"/>
    <property type="match status" value="2"/>
</dbReference>
<dbReference type="Proteomes" id="UP000002215">
    <property type="component" value="Chromosome"/>
</dbReference>
<dbReference type="Pfam" id="PF19081">
    <property type="entry name" value="Ig_7"/>
    <property type="match status" value="4"/>
</dbReference>
<dbReference type="KEGG" id="cpi:Cpin_5223"/>
<dbReference type="InterPro" id="IPR036179">
    <property type="entry name" value="Ig-like_dom_sf"/>
</dbReference>
<reference evidence="3" key="1">
    <citation type="submission" date="2009-08" db="EMBL/GenBank/DDBJ databases">
        <title>The complete genome of Chitinophaga pinensis DSM 2588.</title>
        <authorList>
            <consortium name="US DOE Joint Genome Institute (JGI-PGF)"/>
            <person name="Lucas S."/>
            <person name="Copeland A."/>
            <person name="Lapidus A."/>
            <person name="Glavina del Rio T."/>
            <person name="Dalin E."/>
            <person name="Tice H."/>
            <person name="Bruce D."/>
            <person name="Goodwin L."/>
            <person name="Pitluck S."/>
            <person name="Kyrpides N."/>
            <person name="Mavromatis K."/>
            <person name="Ivanova N."/>
            <person name="Mikhailova N."/>
            <person name="Sims D."/>
            <person name="Meinche L."/>
            <person name="Brettin T."/>
            <person name="Detter J.C."/>
            <person name="Han C."/>
            <person name="Larimer F."/>
            <person name="Land M."/>
            <person name="Hauser L."/>
            <person name="Markowitz V."/>
            <person name="Cheng J.-F."/>
            <person name="Hugenholtz P."/>
            <person name="Woyke T."/>
            <person name="Wu D."/>
            <person name="Spring S."/>
            <person name="Klenk H.-P."/>
            <person name="Eisen J.A."/>
        </authorList>
    </citation>
    <scope>NUCLEOTIDE SEQUENCE [LARGE SCALE GENOMIC DNA]</scope>
    <source>
        <strain evidence="3">ATCC 43595 / DSM 2588 / LMG 13176 / NBRC 15968 / NCIMB 11800 / UQM 2034</strain>
    </source>
</reference>
<gene>
    <name evidence="2" type="ordered locus">Cpin_5223</name>
</gene>
<dbReference type="OrthoDB" id="7794186at2"/>
<name>A0A979G844_CHIPD</name>
<evidence type="ECO:0000313" key="2">
    <source>
        <dbReference type="EMBL" id="ACU62654.1"/>
    </source>
</evidence>
<dbReference type="EMBL" id="CP001699">
    <property type="protein sequence ID" value="ACU62654.1"/>
    <property type="molecule type" value="Genomic_DNA"/>
</dbReference>
<feature type="domain" description="Ig-like" evidence="1">
    <location>
        <begin position="691"/>
        <end position="767"/>
    </location>
</feature>
<accession>A0A979G844</accession>
<dbReference type="SUPFAM" id="SSF48726">
    <property type="entry name" value="Immunoglobulin"/>
    <property type="match status" value="1"/>
</dbReference>
<dbReference type="Pfam" id="PF13585">
    <property type="entry name" value="CHU_C"/>
    <property type="match status" value="1"/>
</dbReference>
<feature type="domain" description="Ig-like" evidence="1">
    <location>
        <begin position="10"/>
        <end position="85"/>
    </location>
</feature>
<sequence length="1228" mass="125686">MVVLDLSPPPTVAAGPATYCQNDPATQLTATGTNLLWYNLATGGTGSTTAPTPSTNRPGTFTYYVTQTLPNRCESPRAVITVIVNARPPAPAVNSPLGLCRNQAATPLTASGSGLLWYTSATGGTGTATAPTPVTTTAGTTTWYVSQTTNGCEGPRAAIEVIVSELAGAPTVSSPVNYCRSQSATPLSAGGSNLRWYTAATGGTGSPTAPVPSTATPGSTTYYVSQMTGCGESPRAAIVVNVTASPSASIAYSPAILCNAPNTPATPNPVVHVTHTGAGGGRFSAVPGVGLTIDAANGDITPAGANPGTYTIRYTITGTAPCPDYVTTTTVTVNSTPAATIAYPAICSSDGVTSVQITGANGGSFSSTTGLSLNTSTGAITPGTSTPGTYTVTYTIPPSPPCAGFSTNTQVTITRAPVATISYQPAVLCNVTGGTPNPPVTPLVTGNTGGTFTITPANGLNINPATGTITPAGATPGVYTISYAITGTGGCALFSTSATVTVNSTPTATIRYAGSPYCGSTNTPQTVTFSGTSGGTFSAGTGLSINPATGTIDPSQSTPGTYTVQYAIAAAPPCPGYSTTASVSITEQPVISFPVTTQAICAGGSATFRPGSTVPNTTYNWSVVGALPAGVAGISAGSVNGANAAINLSYTNTGNVSQTLTIRVTPVNPTPSPCTGAVYDLQLTVKPITAAPVTDTAHFCMGTPSTALQVTPSPGNTINWYDTNLNPLNSAPLITTATAATYRFFVSQTNREGCESPKAPVVAVVHPTLKITSATATNPIRCGIPSGTITLHVLDLNNGAVPDMDVIVHYYKFQIPYSFSTRTDANGNISVPLTAGTYSQIYVETAGNCLAQKIPDVFILRDPSPPAQPVAGYNPPLCAGATLTLTALSATSEANGPVEYVWAGPAFGPFSDTSSNTVVTFPSVSTSDAGTYAVYAMQNNCISLPAEFEVKVTQGPTQPLISTRSPLCVGDDLVLQAYSSIPGNSALTFLWKGPGTGLPLNNANVTINNVQISNSGIYTITVTSTETGCSASADTLIQVGAYPVVILPLDTVSLPTGHLLPLTTTITNADDPGVLPITQYKWTPAQNLRCTDVLCSAPVATIKNDICYQVEVTNAYGCAAKDEICIKVFCQESQVFIPNAFAPGGDIPENRRLVVRATGINAVKSFRVFNRWGRIMYERNNFAPNDPAFGWDGLINGKRADTGVYVYTVEVVCENGVPYTFKGNVTLF</sequence>
<dbReference type="AlphaFoldDB" id="A0A979G844"/>
<evidence type="ECO:0000259" key="1">
    <source>
        <dbReference type="Pfam" id="PF19081"/>
    </source>
</evidence>
<reference evidence="2 3" key="2">
    <citation type="journal article" date="2010" name="Stand. Genomic Sci.">
        <title>Complete genome sequence of Chitinophaga pinensis type strain (UQM 2034).</title>
        <authorList>
            <person name="Glavina Del Rio T."/>
            <person name="Abt B."/>
            <person name="Spring S."/>
            <person name="Lapidus A."/>
            <person name="Nolan M."/>
            <person name="Tice H."/>
            <person name="Copeland A."/>
            <person name="Cheng J.F."/>
            <person name="Chen F."/>
            <person name="Bruce D."/>
            <person name="Goodwin L."/>
            <person name="Pitluck S."/>
            <person name="Ivanova N."/>
            <person name="Mavromatis K."/>
            <person name="Mikhailova N."/>
            <person name="Pati A."/>
            <person name="Chen A."/>
            <person name="Palaniappan K."/>
            <person name="Land M."/>
            <person name="Hauser L."/>
            <person name="Chang Y.J."/>
            <person name="Jeffries C.D."/>
            <person name="Chain P."/>
            <person name="Saunders E."/>
            <person name="Detter J.C."/>
            <person name="Brettin T."/>
            <person name="Rohde M."/>
            <person name="Goker M."/>
            <person name="Bristow J."/>
            <person name="Eisen J.A."/>
            <person name="Markowitz V."/>
            <person name="Hugenholtz P."/>
            <person name="Kyrpides N.C."/>
            <person name="Klenk H.P."/>
            <person name="Lucas S."/>
        </authorList>
    </citation>
    <scope>NUCLEOTIDE SEQUENCE [LARGE SCALE GENOMIC DNA]</scope>
    <source>
        <strain evidence="3">ATCC 43595 / DSM 2588 / LMG 13176 / NBRC 15968 / NCIMB 11800 / UQM 2034</strain>
    </source>
</reference>
<organism evidence="2 3">
    <name type="scientific">Chitinophaga pinensis (strain ATCC 43595 / DSM 2588 / LMG 13176 / NBRC 15968 / NCIMB 11800 / UQM 2034)</name>
    <dbReference type="NCBI Taxonomy" id="485918"/>
    <lineage>
        <taxon>Bacteria</taxon>
        <taxon>Pseudomonadati</taxon>
        <taxon>Bacteroidota</taxon>
        <taxon>Chitinophagia</taxon>
        <taxon>Chitinophagales</taxon>
        <taxon>Chitinophagaceae</taxon>
        <taxon>Chitinophaga</taxon>
    </lineage>
</organism>
<feature type="domain" description="Ig-like" evidence="1">
    <location>
        <begin position="88"/>
        <end position="164"/>
    </location>
</feature>
<dbReference type="InterPro" id="IPR013783">
    <property type="entry name" value="Ig-like_fold"/>
</dbReference>
<feature type="domain" description="Ig-like" evidence="1">
    <location>
        <begin position="169"/>
        <end position="243"/>
    </location>
</feature>
<protein>
    <recommendedName>
        <fullName evidence="1">Ig-like domain-containing protein</fullName>
    </recommendedName>
</protein>